<evidence type="ECO:0000313" key="2">
    <source>
        <dbReference type="EMBL" id="ATW28234.1"/>
    </source>
</evidence>
<sequence length="176" mass="19824">MKYVKLFIILIALGFLTIGCSGEKTSSPAPEQQDTSTQTEEESEESVVQEPANEDPGQGEMEASLSPIEDISKYDGHEGVIFLQEFTELIRSRQYEKAIQYFTPDMLAEIEAYGYDNPVSYLEELYQGTDKNDIELVLYDVKEESISSAVTRQDGETPFSAYLKDGVWTLFFSPVN</sequence>
<feature type="region of interest" description="Disordered" evidence="1">
    <location>
        <begin position="23"/>
        <end position="62"/>
    </location>
</feature>
<dbReference type="AlphaFoldDB" id="A0A3G1L0R7"/>
<gene>
    <name evidence="2" type="ORF">DCMF_28850</name>
</gene>
<dbReference type="RefSeq" id="WP_148137645.1">
    <property type="nucleotide sequence ID" value="NZ_CP017634.1"/>
</dbReference>
<dbReference type="KEGG" id="fwa:DCMF_28850"/>
<organism evidence="2 3">
    <name type="scientific">Formimonas warabiya</name>
    <dbReference type="NCBI Taxonomy" id="1761012"/>
    <lineage>
        <taxon>Bacteria</taxon>
        <taxon>Bacillati</taxon>
        <taxon>Bacillota</taxon>
        <taxon>Clostridia</taxon>
        <taxon>Eubacteriales</taxon>
        <taxon>Peptococcaceae</taxon>
        <taxon>Candidatus Formimonas</taxon>
    </lineage>
</organism>
<evidence type="ECO:0000256" key="1">
    <source>
        <dbReference type="SAM" id="MobiDB-lite"/>
    </source>
</evidence>
<reference evidence="2 3" key="1">
    <citation type="submission" date="2016-10" db="EMBL/GenBank/DDBJ databases">
        <title>Complete Genome Sequence of Peptococcaceae strain DCMF.</title>
        <authorList>
            <person name="Edwards R.J."/>
            <person name="Holland S.I."/>
            <person name="Deshpande N.P."/>
            <person name="Wong Y.K."/>
            <person name="Ertan H."/>
            <person name="Manefield M."/>
            <person name="Russell T.L."/>
            <person name="Lee M.J."/>
        </authorList>
    </citation>
    <scope>NUCLEOTIDE SEQUENCE [LARGE SCALE GENOMIC DNA]</scope>
    <source>
        <strain evidence="2 3">DCMF</strain>
    </source>
</reference>
<evidence type="ECO:0000313" key="3">
    <source>
        <dbReference type="Proteomes" id="UP000323521"/>
    </source>
</evidence>
<keyword evidence="3" id="KW-1185">Reference proteome</keyword>
<dbReference type="Proteomes" id="UP000323521">
    <property type="component" value="Chromosome"/>
</dbReference>
<proteinExistence type="predicted"/>
<name>A0A3G1L0R7_FORW1</name>
<accession>A0A3G1L0R7</accession>
<dbReference type="PROSITE" id="PS51257">
    <property type="entry name" value="PROKAR_LIPOPROTEIN"/>
    <property type="match status" value="1"/>
</dbReference>
<protein>
    <submittedName>
        <fullName evidence="2">Uncharacterized protein</fullName>
    </submittedName>
</protein>
<dbReference type="EMBL" id="CP017634">
    <property type="protein sequence ID" value="ATW28234.1"/>
    <property type="molecule type" value="Genomic_DNA"/>
</dbReference>